<proteinExistence type="predicted"/>
<geneLocation type="mitochondrion" evidence="1"/>
<reference evidence="1" key="1">
    <citation type="submission" date="2019-03" db="EMBL/GenBank/DDBJ databases">
        <title>Largest Complete Mitochondrial Genome of a Gymnosperm, Sitka Spruce (Picea sitchensis), Indicates Complex Physical Structure.</title>
        <authorList>
            <person name="Jackman S.D."/>
            <person name="Coombe L."/>
            <person name="Warren R."/>
            <person name="Kirk H."/>
            <person name="Trinh E."/>
            <person name="McLeod T."/>
            <person name="Pleasance S."/>
            <person name="Pandoh P."/>
            <person name="Zhao Y."/>
            <person name="Coope R."/>
            <person name="Bousquet J."/>
            <person name="Bohlmann J.C."/>
            <person name="Jones S.J.M."/>
            <person name="Birol I."/>
        </authorList>
    </citation>
    <scope>NUCLEOTIDE SEQUENCE</scope>
    <source>
        <strain evidence="1">Q903</strain>
    </source>
</reference>
<name>A0A6B9XRD3_PICSI</name>
<organism evidence="1">
    <name type="scientific">Picea sitchensis</name>
    <name type="common">Sitka spruce</name>
    <name type="synonym">Pinus sitchensis</name>
    <dbReference type="NCBI Taxonomy" id="3332"/>
    <lineage>
        <taxon>Eukaryota</taxon>
        <taxon>Viridiplantae</taxon>
        <taxon>Streptophyta</taxon>
        <taxon>Embryophyta</taxon>
        <taxon>Tracheophyta</taxon>
        <taxon>Spermatophyta</taxon>
        <taxon>Pinopsida</taxon>
        <taxon>Pinidae</taxon>
        <taxon>Conifers I</taxon>
        <taxon>Pinales</taxon>
        <taxon>Pinaceae</taxon>
        <taxon>Picea</taxon>
    </lineage>
</organism>
<dbReference type="AlphaFoldDB" id="A0A6B9XRD3"/>
<protein>
    <submittedName>
        <fullName evidence="1">Uncharacterized protein</fullName>
    </submittedName>
</protein>
<keyword evidence="1" id="KW-0496">Mitochondrion</keyword>
<gene>
    <name evidence="1" type="primary">orf04225</name>
    <name evidence="1" type="ORF">Q903MT_gene4202</name>
</gene>
<accession>A0A6B9XRD3</accession>
<sequence>MNGFFERLYRVAFDPNIIMKGGDFLSMLEGRWCLAYCGIFTDIMQSWLVLWVNG</sequence>
<dbReference type="EMBL" id="MK697699">
    <property type="protein sequence ID" value="QHR90179.1"/>
    <property type="molecule type" value="Genomic_DNA"/>
</dbReference>
<evidence type="ECO:0000313" key="1">
    <source>
        <dbReference type="EMBL" id="QHR90179.1"/>
    </source>
</evidence>